<dbReference type="RefSeq" id="WP_153004773.1">
    <property type="nucleotide sequence ID" value="NZ_LDRV01000093.1"/>
</dbReference>
<dbReference type="PATRIC" id="fig|2033.7.peg.3678"/>
<comment type="caution">
    <text evidence="1">The sequence shown here is derived from an EMBL/GenBank/DDBJ whole genome shotgun (WGS) entry which is preliminary data.</text>
</comment>
<protein>
    <submittedName>
        <fullName evidence="1">Uncharacterized protein</fullName>
    </submittedName>
</protein>
<proteinExistence type="predicted"/>
<dbReference type="Proteomes" id="UP000072189">
    <property type="component" value="Unassembled WGS sequence"/>
</dbReference>
<evidence type="ECO:0000313" key="1">
    <source>
        <dbReference type="EMBL" id="KTS09051.1"/>
    </source>
</evidence>
<sequence length="122" mass="13625">MNLVTINGVRIEIEDDRKAAHVRQALVDLVIEGVRFSVSSEHALADGSVQRVTTVVGPGCDLLITENAEAATREENHDWAYAMIAWAREAREFRVIEEHDIEAAMEAVVELEAIREGERDEV</sequence>
<evidence type="ECO:0000313" key="2">
    <source>
        <dbReference type="Proteomes" id="UP000072189"/>
    </source>
</evidence>
<accession>A0A147F4J6</accession>
<dbReference type="EMBL" id="LDRV01000093">
    <property type="protein sequence ID" value="KTS09051.1"/>
    <property type="molecule type" value="Genomic_DNA"/>
</dbReference>
<reference evidence="1 2" key="1">
    <citation type="journal article" date="2016" name="Front. Microbiol.">
        <title>Genomic Resource of Rice Seed Associated Bacteria.</title>
        <authorList>
            <person name="Midha S."/>
            <person name="Bansal K."/>
            <person name="Sharma S."/>
            <person name="Kumar N."/>
            <person name="Patil P.P."/>
            <person name="Chaudhry V."/>
            <person name="Patil P.B."/>
        </authorList>
    </citation>
    <scope>NUCLEOTIDE SEQUENCE [LARGE SCALE GENOMIC DNA]</scope>
    <source>
        <strain evidence="1 2">RSA3</strain>
    </source>
</reference>
<organism evidence="1 2">
    <name type="scientific">Microbacterium testaceum</name>
    <name type="common">Aureobacterium testaceum</name>
    <name type="synonym">Brevibacterium testaceum</name>
    <dbReference type="NCBI Taxonomy" id="2033"/>
    <lineage>
        <taxon>Bacteria</taxon>
        <taxon>Bacillati</taxon>
        <taxon>Actinomycetota</taxon>
        <taxon>Actinomycetes</taxon>
        <taxon>Micrococcales</taxon>
        <taxon>Microbacteriaceae</taxon>
        <taxon>Microbacterium</taxon>
    </lineage>
</organism>
<dbReference type="AlphaFoldDB" id="A0A147F4J6"/>
<gene>
    <name evidence="1" type="ORF">RSA3_14210</name>
</gene>
<name>A0A147F4J6_MICTE</name>